<keyword evidence="2" id="KW-1185">Reference proteome</keyword>
<comment type="caution">
    <text evidence="1">The sequence shown here is derived from an EMBL/GenBank/DDBJ whole genome shotgun (WGS) entry which is preliminary data.</text>
</comment>
<sequence>MEKLSRSNHSLSQEQRIVIEIDLSLFFSFNSSTKCSTDKHNDCILQMMTSSSSNVHLSIQFQNSSDCSQALDHWRISSAEANGLKVYHFIQYRSAFVEIDL</sequence>
<dbReference type="InParanoid" id="A0A024GK55"/>
<dbReference type="Proteomes" id="UP000053237">
    <property type="component" value="Unassembled WGS sequence"/>
</dbReference>
<reference evidence="1 2" key="1">
    <citation type="submission" date="2012-05" db="EMBL/GenBank/DDBJ databases">
        <title>Recombination and specialization in a pathogen metapopulation.</title>
        <authorList>
            <person name="Gardiner A."/>
            <person name="Kemen E."/>
            <person name="Schultz-Larsen T."/>
            <person name="MacLean D."/>
            <person name="Van Oosterhout C."/>
            <person name="Jones J.D.G."/>
        </authorList>
    </citation>
    <scope>NUCLEOTIDE SEQUENCE [LARGE SCALE GENOMIC DNA]</scope>
    <source>
        <strain evidence="1 2">Ac Nc2</strain>
    </source>
</reference>
<accession>A0A024GK55</accession>
<evidence type="ECO:0000313" key="1">
    <source>
        <dbReference type="EMBL" id="CCI47153.1"/>
    </source>
</evidence>
<name>A0A024GK55_9STRA</name>
<evidence type="ECO:0000313" key="2">
    <source>
        <dbReference type="Proteomes" id="UP000053237"/>
    </source>
</evidence>
<protein>
    <submittedName>
        <fullName evidence="1">Uncharacterized protein</fullName>
    </submittedName>
</protein>
<dbReference type="AlphaFoldDB" id="A0A024GK55"/>
<dbReference type="EMBL" id="CAIX01000155">
    <property type="protein sequence ID" value="CCI47153.1"/>
    <property type="molecule type" value="Genomic_DNA"/>
</dbReference>
<gene>
    <name evidence="1" type="ORF">BN9_081310</name>
</gene>
<proteinExistence type="predicted"/>
<organism evidence="1 2">
    <name type="scientific">Albugo candida</name>
    <dbReference type="NCBI Taxonomy" id="65357"/>
    <lineage>
        <taxon>Eukaryota</taxon>
        <taxon>Sar</taxon>
        <taxon>Stramenopiles</taxon>
        <taxon>Oomycota</taxon>
        <taxon>Peronosporomycetes</taxon>
        <taxon>Albuginales</taxon>
        <taxon>Albuginaceae</taxon>
        <taxon>Albugo</taxon>
    </lineage>
</organism>